<dbReference type="OrthoDB" id="445580at2759"/>
<dbReference type="InterPro" id="IPR051291">
    <property type="entry name" value="CIMAP"/>
</dbReference>
<sequence>MRKTSPAWSFRGRSLQTIAKILPGPGSYSPNQSFQSSSPSFQIGKSNRLQSPKKIVYPGPADYIPEKPLVSTATTIFPKTKRPELSKSPETPGPGAYNPRSQEYSPGCKIPESSEIIKENQVPGPGQYSPKPQDIEFNYSIPKEKRKELYKPLEPIPGPGSYNLALEIGGPKYGVSKGLRYFNKKFSLPGPGTYTVKSDFEAPKYTMTGRQLNPIRDQSPGPGSYSPSTSFTSISYSIGKSQHQVLNKIKTRNPGPGTYNLHENTNPGYSIGSSKRPALYIIQDTPGPGKYDYLNKNNTPAYSISRGNNLSKSQEEPGPGQYNPQDTFLSGPKWKIGTEDKRLKFEEKNGPGPGTYKKKTTNESKTHSFGKSGLKAIVKNTGPGPGSYEVKSSIGELPNYFK</sequence>
<feature type="compositionally biased region" description="Basic and acidic residues" evidence="1">
    <location>
        <begin position="336"/>
        <end position="349"/>
    </location>
</feature>
<dbReference type="AlphaFoldDB" id="A0A1R2CKP7"/>
<proteinExistence type="predicted"/>
<evidence type="ECO:0000313" key="3">
    <source>
        <dbReference type="Proteomes" id="UP000187209"/>
    </source>
</evidence>
<feature type="region of interest" description="Disordered" evidence="1">
    <location>
        <begin position="249"/>
        <end position="389"/>
    </location>
</feature>
<protein>
    <submittedName>
        <fullName evidence="2">Uncharacterized protein</fullName>
    </submittedName>
</protein>
<dbReference type="Pfam" id="PF07004">
    <property type="entry name" value="SHIPPO-rpt"/>
    <property type="match status" value="10"/>
</dbReference>
<dbReference type="InterPro" id="IPR010736">
    <property type="entry name" value="SHIPPO-rpt"/>
</dbReference>
<accession>A0A1R2CKP7</accession>
<gene>
    <name evidence="2" type="ORF">SteCoe_8230</name>
</gene>
<dbReference type="EMBL" id="MPUH01000122">
    <property type="protein sequence ID" value="OMJ89603.1"/>
    <property type="molecule type" value="Genomic_DNA"/>
</dbReference>
<evidence type="ECO:0000313" key="2">
    <source>
        <dbReference type="EMBL" id="OMJ89603.1"/>
    </source>
</evidence>
<feature type="compositionally biased region" description="Low complexity" evidence="1">
    <location>
        <begin position="219"/>
        <end position="233"/>
    </location>
</feature>
<evidence type="ECO:0000256" key="1">
    <source>
        <dbReference type="SAM" id="MobiDB-lite"/>
    </source>
</evidence>
<dbReference type="PANTHER" id="PTHR21580:SF60">
    <property type="entry name" value="SPERM-TAIL PG-RICH REPEAT-CONTAINING PROTEIN 2"/>
    <property type="match status" value="1"/>
</dbReference>
<feature type="compositionally biased region" description="Polar residues" evidence="1">
    <location>
        <begin position="295"/>
        <end position="312"/>
    </location>
</feature>
<dbReference type="PANTHER" id="PTHR21580">
    <property type="entry name" value="SHIPPO-1-RELATED"/>
    <property type="match status" value="1"/>
</dbReference>
<feature type="region of interest" description="Disordered" evidence="1">
    <location>
        <begin position="21"/>
        <end position="54"/>
    </location>
</feature>
<reference evidence="2 3" key="1">
    <citation type="submission" date="2016-11" db="EMBL/GenBank/DDBJ databases">
        <title>The macronuclear genome of Stentor coeruleus: a giant cell with tiny introns.</title>
        <authorList>
            <person name="Slabodnick M."/>
            <person name="Ruby J.G."/>
            <person name="Reiff S.B."/>
            <person name="Swart E.C."/>
            <person name="Gosai S."/>
            <person name="Prabakaran S."/>
            <person name="Witkowska E."/>
            <person name="Larue G.E."/>
            <person name="Fisher S."/>
            <person name="Freeman R.M."/>
            <person name="Gunawardena J."/>
            <person name="Chu W."/>
            <person name="Stover N.A."/>
            <person name="Gregory B.D."/>
            <person name="Nowacki M."/>
            <person name="Derisi J."/>
            <person name="Roy S.W."/>
            <person name="Marshall W.F."/>
            <person name="Sood P."/>
        </authorList>
    </citation>
    <scope>NUCLEOTIDE SEQUENCE [LARGE SCALE GENOMIC DNA]</scope>
    <source>
        <strain evidence="2">WM001</strain>
    </source>
</reference>
<dbReference type="Proteomes" id="UP000187209">
    <property type="component" value="Unassembled WGS sequence"/>
</dbReference>
<comment type="caution">
    <text evidence="2">The sequence shown here is derived from an EMBL/GenBank/DDBJ whole genome shotgun (WGS) entry which is preliminary data.</text>
</comment>
<keyword evidence="3" id="KW-1185">Reference proteome</keyword>
<feature type="region of interest" description="Disordered" evidence="1">
    <location>
        <begin position="209"/>
        <end position="233"/>
    </location>
</feature>
<feature type="compositionally biased region" description="Polar residues" evidence="1">
    <location>
        <begin position="261"/>
        <end position="273"/>
    </location>
</feature>
<organism evidence="2 3">
    <name type="scientific">Stentor coeruleus</name>
    <dbReference type="NCBI Taxonomy" id="5963"/>
    <lineage>
        <taxon>Eukaryota</taxon>
        <taxon>Sar</taxon>
        <taxon>Alveolata</taxon>
        <taxon>Ciliophora</taxon>
        <taxon>Postciliodesmatophora</taxon>
        <taxon>Heterotrichea</taxon>
        <taxon>Heterotrichida</taxon>
        <taxon>Stentoridae</taxon>
        <taxon>Stentor</taxon>
    </lineage>
</organism>
<name>A0A1R2CKP7_9CILI</name>
<feature type="compositionally biased region" description="Low complexity" evidence="1">
    <location>
        <begin position="27"/>
        <end position="42"/>
    </location>
</feature>
<feature type="region of interest" description="Disordered" evidence="1">
    <location>
        <begin position="74"/>
        <end position="135"/>
    </location>
</feature>